<protein>
    <submittedName>
        <fullName evidence="1">Uncharacterized protein</fullName>
    </submittedName>
</protein>
<dbReference type="InParanoid" id="T1HMP2"/>
<proteinExistence type="predicted"/>
<dbReference type="EnsemblMetazoa" id="RPRC005316-RA">
    <property type="protein sequence ID" value="RPRC005316-PA"/>
    <property type="gene ID" value="RPRC005316"/>
</dbReference>
<name>T1HMP2_RHOPR</name>
<dbReference type="VEuPathDB" id="VectorBase:RPRC005316"/>
<evidence type="ECO:0000313" key="2">
    <source>
        <dbReference type="Proteomes" id="UP000015103"/>
    </source>
</evidence>
<dbReference type="AlphaFoldDB" id="T1HMP2"/>
<organism evidence="1 2">
    <name type="scientific">Rhodnius prolixus</name>
    <name type="common">Triatomid bug</name>
    <dbReference type="NCBI Taxonomy" id="13249"/>
    <lineage>
        <taxon>Eukaryota</taxon>
        <taxon>Metazoa</taxon>
        <taxon>Ecdysozoa</taxon>
        <taxon>Arthropoda</taxon>
        <taxon>Hexapoda</taxon>
        <taxon>Insecta</taxon>
        <taxon>Pterygota</taxon>
        <taxon>Neoptera</taxon>
        <taxon>Paraneoptera</taxon>
        <taxon>Hemiptera</taxon>
        <taxon>Heteroptera</taxon>
        <taxon>Panheteroptera</taxon>
        <taxon>Cimicomorpha</taxon>
        <taxon>Reduviidae</taxon>
        <taxon>Triatominae</taxon>
        <taxon>Rhodnius</taxon>
    </lineage>
</organism>
<dbReference type="Proteomes" id="UP000015103">
    <property type="component" value="Unassembled WGS sequence"/>
</dbReference>
<evidence type="ECO:0000313" key="1">
    <source>
        <dbReference type="EnsemblMetazoa" id="RPRC005316-PA"/>
    </source>
</evidence>
<dbReference type="HOGENOM" id="CLU_2981561_0_0_1"/>
<keyword evidence="2" id="KW-1185">Reference proteome</keyword>
<reference evidence="1" key="1">
    <citation type="submission" date="2015-05" db="UniProtKB">
        <authorList>
            <consortium name="EnsemblMetazoa"/>
        </authorList>
    </citation>
    <scope>IDENTIFICATION</scope>
</reference>
<sequence>MGLRLVKSIAFVLSWLILIFHLLQNFVSLSIARVNLLEMVSILQDDVYKASSSAYKPE</sequence>
<accession>T1HMP2</accession>
<dbReference type="EMBL" id="ACPB03022010">
    <property type="status" value="NOT_ANNOTATED_CDS"/>
    <property type="molecule type" value="Genomic_DNA"/>
</dbReference>